<dbReference type="Pfam" id="PF11127">
    <property type="entry name" value="YgaP-like_TM"/>
    <property type="match status" value="1"/>
</dbReference>
<keyword evidence="1" id="KW-0812">Transmembrane</keyword>
<reference evidence="3 4" key="1">
    <citation type="submission" date="2016-11" db="EMBL/GenBank/DDBJ databases">
        <title>Comparative genomics of Acidibacillus ferroxidans species.</title>
        <authorList>
            <person name="Oliveira G."/>
            <person name="Nunes G."/>
            <person name="Oliveira R."/>
            <person name="Araujo F."/>
            <person name="Salim A."/>
            <person name="Scholte L."/>
            <person name="Morais D."/>
            <person name="Nancucheo I."/>
            <person name="Johnson D.B."/>
            <person name="Grail B."/>
            <person name="Bittencourt J."/>
            <person name="Valadares R."/>
        </authorList>
    </citation>
    <scope>NUCLEOTIDE SEQUENCE [LARGE SCALE GENOMIC DNA]</scope>
    <source>
        <strain evidence="3 4">Y002</strain>
    </source>
</reference>
<name>A0A2U3D8I2_SULT2</name>
<dbReference type="AlphaFoldDB" id="A0A2U3D8I2"/>
<evidence type="ECO:0000313" key="4">
    <source>
        <dbReference type="Proteomes" id="UP000245380"/>
    </source>
</evidence>
<gene>
    <name evidence="3" type="ORF">BM613_08180</name>
</gene>
<feature type="transmembrane region" description="Helical" evidence="1">
    <location>
        <begin position="12"/>
        <end position="30"/>
    </location>
</feature>
<feature type="domain" description="Inner membrane protein YgaP-like transmembrane" evidence="2">
    <location>
        <begin position="1"/>
        <end position="62"/>
    </location>
</feature>
<evidence type="ECO:0000259" key="2">
    <source>
        <dbReference type="Pfam" id="PF11127"/>
    </source>
</evidence>
<keyword evidence="4" id="KW-1185">Reference proteome</keyword>
<dbReference type="EMBL" id="MPDK01000011">
    <property type="protein sequence ID" value="PWI57586.1"/>
    <property type="molecule type" value="Genomic_DNA"/>
</dbReference>
<organism evidence="3 4">
    <name type="scientific">Sulfoacidibacillus thermotolerans</name>
    <name type="common">Acidibacillus sulfuroxidans</name>
    <dbReference type="NCBI Taxonomy" id="1765684"/>
    <lineage>
        <taxon>Bacteria</taxon>
        <taxon>Bacillati</taxon>
        <taxon>Bacillota</taxon>
        <taxon>Bacilli</taxon>
        <taxon>Bacillales</taxon>
        <taxon>Alicyclobacillaceae</taxon>
        <taxon>Sulfoacidibacillus</taxon>
    </lineage>
</organism>
<sequence length="67" mass="7281">MKRNVGGVDRTIRVILGLAILSLLFILHGSTRFIGLIGLVPLLTAFVGFCPLYTLLGIKTCRVSSHK</sequence>
<dbReference type="InterPro" id="IPR021309">
    <property type="entry name" value="YgaP-like_TM"/>
</dbReference>
<evidence type="ECO:0000313" key="3">
    <source>
        <dbReference type="EMBL" id="PWI57586.1"/>
    </source>
</evidence>
<feature type="transmembrane region" description="Helical" evidence="1">
    <location>
        <begin position="36"/>
        <end position="58"/>
    </location>
</feature>
<proteinExistence type="predicted"/>
<protein>
    <recommendedName>
        <fullName evidence="2">Inner membrane protein YgaP-like transmembrane domain-containing protein</fullName>
    </recommendedName>
</protein>
<dbReference type="Proteomes" id="UP000245380">
    <property type="component" value="Unassembled WGS sequence"/>
</dbReference>
<dbReference type="RefSeq" id="WP_109430695.1">
    <property type="nucleotide sequence ID" value="NZ_MPDK01000011.1"/>
</dbReference>
<keyword evidence="1" id="KW-1133">Transmembrane helix</keyword>
<evidence type="ECO:0000256" key="1">
    <source>
        <dbReference type="SAM" id="Phobius"/>
    </source>
</evidence>
<accession>A0A2U3D8I2</accession>
<dbReference type="OrthoDB" id="5405951at2"/>
<keyword evidence="1" id="KW-0472">Membrane</keyword>
<comment type="caution">
    <text evidence="3">The sequence shown here is derived from an EMBL/GenBank/DDBJ whole genome shotgun (WGS) entry which is preliminary data.</text>
</comment>